<evidence type="ECO:0000256" key="1">
    <source>
        <dbReference type="HAMAP-Rule" id="MF_02216"/>
    </source>
</evidence>
<reference evidence="3" key="1">
    <citation type="submission" date="2006-12" db="EMBL/GenBank/DDBJ databases">
        <title>Complete sequence of Halorhodospira halophila SL1.</title>
        <authorList>
            <consortium name="US DOE Joint Genome Institute"/>
            <person name="Copeland A."/>
            <person name="Lucas S."/>
            <person name="Lapidus A."/>
            <person name="Barry K."/>
            <person name="Detter J.C."/>
            <person name="Glavina del Rio T."/>
            <person name="Hammon N."/>
            <person name="Israni S."/>
            <person name="Dalin E."/>
            <person name="Tice H."/>
            <person name="Pitluck S."/>
            <person name="Saunders E."/>
            <person name="Brettin T."/>
            <person name="Bruce D."/>
            <person name="Han C."/>
            <person name="Tapia R."/>
            <person name="Schmutz J."/>
            <person name="Larimer F."/>
            <person name="Land M."/>
            <person name="Hauser L."/>
            <person name="Kyrpides N."/>
            <person name="Mikhailova N."/>
            <person name="Hoff W."/>
            <person name="Richardson P."/>
        </authorList>
    </citation>
    <scope>NUCLEOTIDE SEQUENCE [LARGE SCALE GENOMIC DNA]</scope>
    <source>
        <strain evidence="3">DSM 244 / SL1</strain>
    </source>
</reference>
<dbReference type="OrthoDB" id="5297354at2"/>
<protein>
    <recommendedName>
        <fullName evidence="1">Ubiquinone biosynthesis accessory factor UbiK</fullName>
    </recommendedName>
</protein>
<sequence length="91" mass="9885">MIDQKTIDELAQKLTASLPAGVREFHDEVEKNVRASLQSGFSRLDLVTREEFDAQAKVLARTRAQLEELNRRVAELEKDQGGSGGAGGSGS</sequence>
<dbReference type="InterPro" id="IPR007475">
    <property type="entry name" value="UbiK"/>
</dbReference>
<dbReference type="PANTHER" id="PTHR38040">
    <property type="entry name" value="UBIQUINONE BIOSYNTHESIS ACCESSORY FACTOR UBIK"/>
    <property type="match status" value="1"/>
</dbReference>
<dbReference type="RefSeq" id="WP_011815190.1">
    <property type="nucleotide sequence ID" value="NC_008789.1"/>
</dbReference>
<organism evidence="2 3">
    <name type="scientific">Halorhodospira halophila (strain DSM 244 / SL1)</name>
    <name type="common">Ectothiorhodospira halophila (strain DSM 244 / SL1)</name>
    <dbReference type="NCBI Taxonomy" id="349124"/>
    <lineage>
        <taxon>Bacteria</taxon>
        <taxon>Pseudomonadati</taxon>
        <taxon>Pseudomonadota</taxon>
        <taxon>Gammaproteobacteria</taxon>
        <taxon>Chromatiales</taxon>
        <taxon>Ectothiorhodospiraceae</taxon>
        <taxon>Halorhodospira</taxon>
    </lineage>
</organism>
<keyword evidence="1" id="KW-0831">Ubiquinone biosynthesis</keyword>
<dbReference type="Pfam" id="PF04380">
    <property type="entry name" value="BMFP"/>
    <property type="match status" value="1"/>
</dbReference>
<evidence type="ECO:0000313" key="2">
    <source>
        <dbReference type="EMBL" id="ABM63168.1"/>
    </source>
</evidence>
<dbReference type="HOGENOM" id="CLU_154412_0_1_6"/>
<comment type="similarity">
    <text evidence="1">Belongs to the UbiK family.</text>
</comment>
<reference evidence="2 3" key="2">
    <citation type="journal article" date="2013" name="Stand. Genomic Sci.">
        <title>Complete genome sequence of Halorhodospira halophila SL1.</title>
        <authorList>
            <person name="Challacombe J.F."/>
            <person name="Majid S."/>
            <person name="Deole R."/>
            <person name="Brettin T.S."/>
            <person name="Bruce D."/>
            <person name="Delano S.F."/>
            <person name="Detter J.C."/>
            <person name="Gleasner C.D."/>
            <person name="Han C.S."/>
            <person name="Misra M."/>
            <person name="Reitenga K.G."/>
            <person name="Mikhailova N."/>
            <person name="Woyke T."/>
            <person name="Pitluck S."/>
            <person name="Nolan M."/>
            <person name="Land M.L."/>
            <person name="Saunders E."/>
            <person name="Tapia R."/>
            <person name="Lapidus A."/>
            <person name="Ivanova N."/>
            <person name="Hoff W.D."/>
        </authorList>
    </citation>
    <scope>NUCLEOTIDE SEQUENCE [LARGE SCALE GENOMIC DNA]</scope>
    <source>
        <strain evidence="3">DSM 244 / SL1</strain>
    </source>
</reference>
<dbReference type="HAMAP" id="MF_02216">
    <property type="entry name" value="UbiK"/>
    <property type="match status" value="1"/>
</dbReference>
<comment type="pathway">
    <text evidence="1">Cofactor biosynthesis; ubiquinone biosynthesis.</text>
</comment>
<dbReference type="NCBIfam" id="NF047835">
    <property type="entry name" value="UbiqAccUbiK"/>
    <property type="match status" value="1"/>
</dbReference>
<accession>A1WZQ6</accession>
<keyword evidence="3" id="KW-1185">Reference proteome</keyword>
<dbReference type="KEGG" id="hha:Hhal_2405"/>
<dbReference type="GO" id="GO:0006744">
    <property type="term" value="P:ubiquinone biosynthetic process"/>
    <property type="evidence" value="ECO:0007669"/>
    <property type="project" value="UniProtKB-UniRule"/>
</dbReference>
<dbReference type="Proteomes" id="UP000000647">
    <property type="component" value="Chromosome"/>
</dbReference>
<dbReference type="STRING" id="349124.Hhal_2405"/>
<dbReference type="GO" id="GO:0005829">
    <property type="term" value="C:cytosol"/>
    <property type="evidence" value="ECO:0007669"/>
    <property type="project" value="TreeGrafter"/>
</dbReference>
<keyword evidence="1" id="KW-0175">Coiled coil</keyword>
<dbReference type="EMBL" id="CP000544">
    <property type="protein sequence ID" value="ABM63168.1"/>
    <property type="molecule type" value="Genomic_DNA"/>
</dbReference>
<keyword evidence="1" id="KW-0963">Cytoplasm</keyword>
<dbReference type="eggNOG" id="COG2960">
    <property type="taxonomic scope" value="Bacteria"/>
</dbReference>
<comment type="subcellular location">
    <subcellularLocation>
        <location evidence="1">Cytoplasm</location>
    </subcellularLocation>
</comment>
<proteinExistence type="inferred from homology"/>
<gene>
    <name evidence="1" type="primary">ubiK</name>
    <name evidence="2" type="ordered locus">Hhal_2405</name>
</gene>
<dbReference type="UniPathway" id="UPA00232"/>
<dbReference type="AlphaFoldDB" id="A1WZQ6"/>
<feature type="coiled-coil region" evidence="1">
    <location>
        <begin position="49"/>
        <end position="79"/>
    </location>
</feature>
<comment type="function">
    <text evidence="1">Required for efficient ubiquinone (coenzyme Q) biosynthesis. UbiK is probably an accessory factor of Ubi enzymes and facilitates ubiquinone biosynthesis by acting as an assembly factor, a targeting factor, or both.</text>
</comment>
<evidence type="ECO:0000313" key="3">
    <source>
        <dbReference type="Proteomes" id="UP000000647"/>
    </source>
</evidence>
<name>A1WZQ6_HALHL</name>
<dbReference type="PANTHER" id="PTHR38040:SF1">
    <property type="entry name" value="UBIQUINONE BIOSYNTHESIS ACCESSORY FACTOR UBIK"/>
    <property type="match status" value="1"/>
</dbReference>